<evidence type="ECO:0008006" key="4">
    <source>
        <dbReference type="Google" id="ProtNLM"/>
    </source>
</evidence>
<dbReference type="EMBL" id="NRJH01000005">
    <property type="protein sequence ID" value="RIY33949.1"/>
    <property type="molecule type" value="Genomic_DNA"/>
</dbReference>
<name>A0A3A1Y9Q2_9GAMM</name>
<organism evidence="2 3">
    <name type="scientific">Psittacicella melopsittaci</name>
    <dbReference type="NCBI Taxonomy" id="2028576"/>
    <lineage>
        <taxon>Bacteria</taxon>
        <taxon>Pseudomonadati</taxon>
        <taxon>Pseudomonadota</taxon>
        <taxon>Gammaproteobacteria</taxon>
        <taxon>Pasteurellales</taxon>
        <taxon>Psittacicellaceae</taxon>
        <taxon>Psittacicella</taxon>
    </lineage>
</organism>
<dbReference type="AlphaFoldDB" id="A0A3A1Y9Q2"/>
<evidence type="ECO:0000313" key="3">
    <source>
        <dbReference type="Proteomes" id="UP000266258"/>
    </source>
</evidence>
<dbReference type="RefSeq" id="WP_119496331.1">
    <property type="nucleotide sequence ID" value="NZ_NRJH01000005.1"/>
</dbReference>
<feature type="signal peptide" evidence="1">
    <location>
        <begin position="1"/>
        <end position="20"/>
    </location>
</feature>
<protein>
    <recommendedName>
        <fullName evidence="4">Lipoprotein</fullName>
    </recommendedName>
</protein>
<dbReference type="Proteomes" id="UP000266258">
    <property type="component" value="Unassembled WGS sequence"/>
</dbReference>
<dbReference type="PROSITE" id="PS51257">
    <property type="entry name" value="PROKAR_LIPOPROTEIN"/>
    <property type="match status" value="1"/>
</dbReference>
<keyword evidence="3" id="KW-1185">Reference proteome</keyword>
<reference evidence="2 3" key="1">
    <citation type="submission" date="2017-08" db="EMBL/GenBank/DDBJ databases">
        <title>Reclassification of Bisgaard taxon 37 and 44.</title>
        <authorList>
            <person name="Christensen H."/>
        </authorList>
    </citation>
    <scope>NUCLEOTIDE SEQUENCE [LARGE SCALE GENOMIC DNA]</scope>
    <source>
        <strain evidence="2 3">B96_4</strain>
    </source>
</reference>
<evidence type="ECO:0000256" key="1">
    <source>
        <dbReference type="SAM" id="SignalP"/>
    </source>
</evidence>
<comment type="caution">
    <text evidence="2">The sequence shown here is derived from an EMBL/GenBank/DDBJ whole genome shotgun (WGS) entry which is preliminary data.</text>
</comment>
<evidence type="ECO:0000313" key="2">
    <source>
        <dbReference type="EMBL" id="RIY33949.1"/>
    </source>
</evidence>
<proteinExistence type="predicted"/>
<dbReference type="OrthoDB" id="5676423at2"/>
<sequence>MKKRLTKWLGILGLSLIASGCTNYSVVNVPFISNNYRYVTLSVSDFDLYNEIRDQLARQDIMILDANTPQSQLKQVVNQVNAAMQAANKQVPKRRITYLPTSQNANPLGITSISQCSGENLNFSCVQNFIPHVNIQNYTQTTSVLSRLPDGSTGQVLYLGAIVGEIDLPTLGVINLRDIQNDIQLNDDTQPLAQVRASAQSTQLLKKAVAESIVGKIVFVLEDQTLREIKKQ</sequence>
<keyword evidence="1" id="KW-0732">Signal</keyword>
<feature type="chain" id="PRO_5017230944" description="Lipoprotein" evidence="1">
    <location>
        <begin position="21"/>
        <end position="232"/>
    </location>
</feature>
<gene>
    <name evidence="2" type="ORF">CJP74_00560</name>
</gene>
<accession>A0A3A1Y9Q2</accession>